<protein>
    <submittedName>
        <fullName evidence="2">Uncharacterized protein</fullName>
    </submittedName>
</protein>
<name>A0A8X6JHD7_9ARAC</name>
<evidence type="ECO:0000256" key="1">
    <source>
        <dbReference type="SAM" id="SignalP"/>
    </source>
</evidence>
<comment type="caution">
    <text evidence="2">The sequence shown here is derived from an EMBL/GenBank/DDBJ whole genome shotgun (WGS) entry which is preliminary data.</text>
</comment>
<gene>
    <name evidence="2" type="primary">NCL1_42064</name>
    <name evidence="2" type="ORF">TNIN_247611</name>
</gene>
<feature type="chain" id="PRO_5036485034" evidence="1">
    <location>
        <begin position="20"/>
        <end position="104"/>
    </location>
</feature>
<proteinExistence type="predicted"/>
<reference evidence="2" key="1">
    <citation type="submission" date="2020-08" db="EMBL/GenBank/DDBJ databases">
        <title>Multicomponent nature underlies the extraordinary mechanical properties of spider dragline silk.</title>
        <authorList>
            <person name="Kono N."/>
            <person name="Nakamura H."/>
            <person name="Mori M."/>
            <person name="Yoshida Y."/>
            <person name="Ohtoshi R."/>
            <person name="Malay A.D."/>
            <person name="Moran D.A.P."/>
            <person name="Tomita M."/>
            <person name="Numata K."/>
            <person name="Arakawa K."/>
        </authorList>
    </citation>
    <scope>NUCLEOTIDE SEQUENCE</scope>
</reference>
<accession>A0A8X6JHD7</accession>
<dbReference type="Proteomes" id="UP000886998">
    <property type="component" value="Unassembled WGS sequence"/>
</dbReference>
<keyword evidence="1" id="KW-0732">Signal</keyword>
<dbReference type="EMBL" id="BMAV01024174">
    <property type="protein sequence ID" value="GFS30654.1"/>
    <property type="molecule type" value="Genomic_DNA"/>
</dbReference>
<dbReference type="AlphaFoldDB" id="A0A8X6JHD7"/>
<feature type="signal peptide" evidence="1">
    <location>
        <begin position="1"/>
        <end position="19"/>
    </location>
</feature>
<organism evidence="2 3">
    <name type="scientific">Trichonephila inaurata madagascariensis</name>
    <dbReference type="NCBI Taxonomy" id="2747483"/>
    <lineage>
        <taxon>Eukaryota</taxon>
        <taxon>Metazoa</taxon>
        <taxon>Ecdysozoa</taxon>
        <taxon>Arthropoda</taxon>
        <taxon>Chelicerata</taxon>
        <taxon>Arachnida</taxon>
        <taxon>Araneae</taxon>
        <taxon>Araneomorphae</taxon>
        <taxon>Entelegynae</taxon>
        <taxon>Araneoidea</taxon>
        <taxon>Nephilidae</taxon>
        <taxon>Trichonephila</taxon>
        <taxon>Trichonephila inaurata</taxon>
    </lineage>
</organism>
<keyword evidence="3" id="KW-1185">Reference proteome</keyword>
<evidence type="ECO:0000313" key="2">
    <source>
        <dbReference type="EMBL" id="GFS30654.1"/>
    </source>
</evidence>
<sequence>MFSVVVFLLGIVCFNSIQAIDYFDMADKFDAEDIDELTRIAWRCTWLIMCDFHKIFEIKTIMDEVKPEDRTSSVNLTDYMIEKCEGEEISEECERLTYAAVRHI</sequence>
<evidence type="ECO:0000313" key="3">
    <source>
        <dbReference type="Proteomes" id="UP000886998"/>
    </source>
</evidence>